<name>A0A261R5J6_9BORD</name>
<feature type="chain" id="PRO_5011972169" evidence="8">
    <location>
        <begin position="22"/>
        <end position="477"/>
    </location>
</feature>
<keyword evidence="6 7" id="KW-0408">Iron</keyword>
<protein>
    <submittedName>
        <fullName evidence="10">Cytochrome-c peroxidase</fullName>
    </submittedName>
</protein>
<evidence type="ECO:0000256" key="8">
    <source>
        <dbReference type="SAM" id="SignalP"/>
    </source>
</evidence>
<gene>
    <name evidence="10" type="ORF">CAL26_18530</name>
</gene>
<evidence type="ECO:0000256" key="1">
    <source>
        <dbReference type="ARBA" id="ARBA00004196"/>
    </source>
</evidence>
<keyword evidence="2 7" id="KW-0349">Heme</keyword>
<dbReference type="Proteomes" id="UP000216857">
    <property type="component" value="Unassembled WGS sequence"/>
</dbReference>
<keyword evidence="5" id="KW-0560">Oxidoreductase</keyword>
<keyword evidence="3 7" id="KW-0479">Metal-binding</keyword>
<feature type="domain" description="Cytochrome c" evidence="9">
    <location>
        <begin position="53"/>
        <end position="178"/>
    </location>
</feature>
<dbReference type="InterPro" id="IPR009056">
    <property type="entry name" value="Cyt_c-like_dom"/>
</dbReference>
<dbReference type="PANTHER" id="PTHR30600">
    <property type="entry name" value="CYTOCHROME C PEROXIDASE-RELATED"/>
    <property type="match status" value="1"/>
</dbReference>
<dbReference type="PANTHER" id="PTHR30600:SF10">
    <property type="entry name" value="BLL6722 PROTEIN"/>
    <property type="match status" value="1"/>
</dbReference>
<dbReference type="EMBL" id="NEVJ01000003">
    <property type="protein sequence ID" value="OZI19603.1"/>
    <property type="molecule type" value="Genomic_DNA"/>
</dbReference>
<comment type="subcellular location">
    <subcellularLocation>
        <location evidence="1">Cell envelope</location>
    </subcellularLocation>
</comment>
<evidence type="ECO:0000256" key="3">
    <source>
        <dbReference type="ARBA" id="ARBA00022723"/>
    </source>
</evidence>
<feature type="signal peptide" evidence="8">
    <location>
        <begin position="1"/>
        <end position="21"/>
    </location>
</feature>
<keyword evidence="4 8" id="KW-0732">Signal</keyword>
<dbReference type="GO" id="GO:0030313">
    <property type="term" value="C:cell envelope"/>
    <property type="evidence" value="ECO:0007669"/>
    <property type="project" value="UniProtKB-SubCell"/>
</dbReference>
<feature type="domain" description="Cytochrome c" evidence="9">
    <location>
        <begin position="237"/>
        <end position="459"/>
    </location>
</feature>
<organism evidence="10 11">
    <name type="scientific">Bordetella genomosp. 9</name>
    <dbReference type="NCBI Taxonomy" id="1416803"/>
    <lineage>
        <taxon>Bacteria</taxon>
        <taxon>Pseudomonadati</taxon>
        <taxon>Pseudomonadota</taxon>
        <taxon>Betaproteobacteria</taxon>
        <taxon>Burkholderiales</taxon>
        <taxon>Alcaligenaceae</taxon>
        <taxon>Bordetella</taxon>
    </lineage>
</organism>
<evidence type="ECO:0000256" key="2">
    <source>
        <dbReference type="ARBA" id="ARBA00022617"/>
    </source>
</evidence>
<dbReference type="PROSITE" id="PS51007">
    <property type="entry name" value="CYTC"/>
    <property type="match status" value="2"/>
</dbReference>
<accession>A0A261R5J6</accession>
<evidence type="ECO:0000256" key="4">
    <source>
        <dbReference type="ARBA" id="ARBA00022729"/>
    </source>
</evidence>
<evidence type="ECO:0000256" key="7">
    <source>
        <dbReference type="PROSITE-ProRule" id="PRU00433"/>
    </source>
</evidence>
<dbReference type="GO" id="GO:0004130">
    <property type="term" value="F:cytochrome-c peroxidase activity"/>
    <property type="evidence" value="ECO:0007669"/>
    <property type="project" value="TreeGrafter"/>
</dbReference>
<evidence type="ECO:0000259" key="9">
    <source>
        <dbReference type="PROSITE" id="PS51007"/>
    </source>
</evidence>
<evidence type="ECO:0000313" key="10">
    <source>
        <dbReference type="EMBL" id="OZI19603.1"/>
    </source>
</evidence>
<evidence type="ECO:0000313" key="11">
    <source>
        <dbReference type="Proteomes" id="UP000216857"/>
    </source>
</evidence>
<sequence>MRKRFLAATGLLAMAAAAGLAAGAGQGQGDAPAADAAAAPWQNPVIRQKPLSLAAQVGQKLFFDHNMSGSRRISCATCHDPNFAYGPPNNLAAQLGGQAMTQRGVRAVPPLRYKDKTPAYSDLLDNPDAISVPGPGGGFDWDGRAASHAEQAQGPLLDPVEMANASAADVVAKVKAADYAPLFRQAFGDHALDDTAVAFRDLTAALQAFQLEDISFRPYNSKFDMYTSNKKGGQLTIAELRGLKVFADPNTGNCASCHYQGAGFRGSSALFTDFSYEAIGVPRNDLHATAPGANHNDIPANDKDAGRFDMGLCGPQRPDHKLEEDGAPSRFCGMFKAPTLRNVALRQAFFHNGVIHSLEQAIRFYNTRDTNPALWYPTVGGKVLKPGDPGYDPAYPSYGLITVQYAKGTGHVEKYNDLPRQYWANIDTQMPLDGRAAGSKPPMSEQDVHDLICFLNTLTDDYRPGAAPGASQKSCVD</sequence>
<dbReference type="RefSeq" id="WP_094848244.1">
    <property type="nucleotide sequence ID" value="NZ_NEVJ01000003.1"/>
</dbReference>
<evidence type="ECO:0000256" key="6">
    <source>
        <dbReference type="ARBA" id="ARBA00023004"/>
    </source>
</evidence>
<keyword evidence="10" id="KW-0575">Peroxidase</keyword>
<dbReference type="SUPFAM" id="SSF46626">
    <property type="entry name" value="Cytochrome c"/>
    <property type="match status" value="2"/>
</dbReference>
<dbReference type="AlphaFoldDB" id="A0A261R5J6"/>
<reference evidence="10" key="1">
    <citation type="submission" date="2017-05" db="EMBL/GenBank/DDBJ databases">
        <title>Complete and WGS of Bordetella genogroups.</title>
        <authorList>
            <person name="Spilker T."/>
            <person name="Lipuma J."/>
        </authorList>
    </citation>
    <scope>NUCLEOTIDE SEQUENCE</scope>
    <source>
        <strain evidence="10">AU21707</strain>
    </source>
</reference>
<dbReference type="GO" id="GO:0046872">
    <property type="term" value="F:metal ion binding"/>
    <property type="evidence" value="ECO:0007669"/>
    <property type="project" value="UniProtKB-KW"/>
</dbReference>
<dbReference type="InterPro" id="IPR051395">
    <property type="entry name" value="Cytochrome_c_Peroxidase/MauG"/>
</dbReference>
<dbReference type="GO" id="GO:0020037">
    <property type="term" value="F:heme binding"/>
    <property type="evidence" value="ECO:0007669"/>
    <property type="project" value="InterPro"/>
</dbReference>
<dbReference type="Pfam" id="PF03150">
    <property type="entry name" value="CCP_MauG"/>
    <property type="match status" value="1"/>
</dbReference>
<dbReference type="InterPro" id="IPR004852">
    <property type="entry name" value="Di-haem_cyt_c_peroxidsae"/>
</dbReference>
<dbReference type="GO" id="GO:0009055">
    <property type="term" value="F:electron transfer activity"/>
    <property type="evidence" value="ECO:0007669"/>
    <property type="project" value="InterPro"/>
</dbReference>
<dbReference type="OrthoDB" id="9805202at2"/>
<comment type="caution">
    <text evidence="10">The sequence shown here is derived from an EMBL/GenBank/DDBJ whole genome shotgun (WGS) entry which is preliminary data.</text>
</comment>
<keyword evidence="11" id="KW-1185">Reference proteome</keyword>
<evidence type="ECO:0000256" key="5">
    <source>
        <dbReference type="ARBA" id="ARBA00023002"/>
    </source>
</evidence>
<dbReference type="Gene3D" id="1.10.760.10">
    <property type="entry name" value="Cytochrome c-like domain"/>
    <property type="match status" value="2"/>
</dbReference>
<proteinExistence type="predicted"/>
<dbReference type="InterPro" id="IPR036909">
    <property type="entry name" value="Cyt_c-like_dom_sf"/>
</dbReference>